<organism evidence="2 3">
    <name type="scientific">Erythrobacter westpacificensis</name>
    <dbReference type="NCBI Taxonomy" id="1055231"/>
    <lineage>
        <taxon>Bacteria</taxon>
        <taxon>Pseudomonadati</taxon>
        <taxon>Pseudomonadota</taxon>
        <taxon>Alphaproteobacteria</taxon>
        <taxon>Sphingomonadales</taxon>
        <taxon>Erythrobacteraceae</taxon>
        <taxon>Erythrobacter/Porphyrobacter group</taxon>
        <taxon>Erythrobacter</taxon>
    </lineage>
</organism>
<evidence type="ECO:0000256" key="1">
    <source>
        <dbReference type="SAM" id="SignalP"/>
    </source>
</evidence>
<comment type="caution">
    <text evidence="2">The sequence shown here is derived from an EMBL/GenBank/DDBJ whole genome shotgun (WGS) entry which is preliminary data.</text>
</comment>
<dbReference type="RefSeq" id="WP_346032513.1">
    <property type="nucleotide sequence ID" value="NZ_BAABHV010000009.1"/>
</dbReference>
<feature type="signal peptide" evidence="1">
    <location>
        <begin position="1"/>
        <end position="23"/>
    </location>
</feature>
<dbReference type="EMBL" id="BAABHV010000009">
    <property type="protein sequence ID" value="GAA5053402.1"/>
    <property type="molecule type" value="Genomic_DNA"/>
</dbReference>
<proteinExistence type="predicted"/>
<accession>A0ABP9K878</accession>
<evidence type="ECO:0000313" key="3">
    <source>
        <dbReference type="Proteomes" id="UP001500518"/>
    </source>
</evidence>
<reference evidence="3" key="1">
    <citation type="journal article" date="2019" name="Int. J. Syst. Evol. Microbiol.">
        <title>The Global Catalogue of Microorganisms (GCM) 10K type strain sequencing project: providing services to taxonomists for standard genome sequencing and annotation.</title>
        <authorList>
            <consortium name="The Broad Institute Genomics Platform"/>
            <consortium name="The Broad Institute Genome Sequencing Center for Infectious Disease"/>
            <person name="Wu L."/>
            <person name="Ma J."/>
        </authorList>
    </citation>
    <scope>NUCLEOTIDE SEQUENCE [LARGE SCALE GENOMIC DNA]</scope>
    <source>
        <strain evidence="3">JCM 18014</strain>
    </source>
</reference>
<gene>
    <name evidence="2" type="ORF">GCM10023208_15310</name>
</gene>
<evidence type="ECO:0008006" key="4">
    <source>
        <dbReference type="Google" id="ProtNLM"/>
    </source>
</evidence>
<keyword evidence="3" id="KW-1185">Reference proteome</keyword>
<dbReference type="Proteomes" id="UP001500518">
    <property type="component" value="Unassembled WGS sequence"/>
</dbReference>
<name>A0ABP9K878_9SPHN</name>
<evidence type="ECO:0000313" key="2">
    <source>
        <dbReference type="EMBL" id="GAA5053402.1"/>
    </source>
</evidence>
<keyword evidence="1" id="KW-0732">Signal</keyword>
<sequence>MRFTNLAPVLAFGAIASGVPASAQEHLNFIACPVAQDTGERSDVCFFVRHEGIRYGVSSPPDWGNPQLGHKLLVEGVVSDDEQECGGVKIEGRASVMPELSPECDEIAPATPEILALELGRRPDITEAQRAMILANPSASLQIVRLPALPVPEVALGRTETIYFPFERDRASSPDAMVMLELARLAGATPGAAVSIRAYRGATLLDTGEILAEREDMARQRGEKIADILAGLGAPANAITLEIFDAASEPDGHADWQGRRVELRVSQPSAGQAKAPRRGGS</sequence>
<protein>
    <recommendedName>
        <fullName evidence="4">OmpA-like domain-containing protein</fullName>
    </recommendedName>
</protein>
<feature type="chain" id="PRO_5046376082" description="OmpA-like domain-containing protein" evidence="1">
    <location>
        <begin position="24"/>
        <end position="281"/>
    </location>
</feature>